<accession>A0A4Q4ZAQ8</accession>
<sequence>MLLAELTTMLVIGTPWAFPMTVQRLDTHQGGSRRRLDGSVGRRSTAGTWRRVPPDPAANVDRADDVWAIGACPR</sequence>
<evidence type="ECO:0000313" key="2">
    <source>
        <dbReference type="EMBL" id="RYP85050.1"/>
    </source>
</evidence>
<dbReference type="Proteomes" id="UP000295198">
    <property type="component" value="Unassembled WGS sequence"/>
</dbReference>
<reference evidence="2 3" key="1">
    <citation type="submission" date="2019-01" db="EMBL/GenBank/DDBJ databases">
        <title>Nocardioides guangzhouensis sp. nov., an actinobacterium isolated from soil.</title>
        <authorList>
            <person name="Fu Y."/>
            <person name="Cai Y."/>
            <person name="Lin Z."/>
            <person name="Chen P."/>
        </authorList>
    </citation>
    <scope>NUCLEOTIDE SEQUENCE [LARGE SCALE GENOMIC DNA]</scope>
    <source>
        <strain evidence="2 3">130</strain>
    </source>
</reference>
<feature type="region of interest" description="Disordered" evidence="1">
    <location>
        <begin position="28"/>
        <end position="57"/>
    </location>
</feature>
<keyword evidence="3" id="KW-1185">Reference proteome</keyword>
<name>A0A4Q4ZAQ8_9ACTN</name>
<comment type="caution">
    <text evidence="2">The sequence shown here is derived from an EMBL/GenBank/DDBJ whole genome shotgun (WGS) entry which is preliminary data.</text>
</comment>
<organism evidence="2 3">
    <name type="scientific">Nocardioides guangzhouensis</name>
    <dbReference type="NCBI Taxonomy" id="2497878"/>
    <lineage>
        <taxon>Bacteria</taxon>
        <taxon>Bacillati</taxon>
        <taxon>Actinomycetota</taxon>
        <taxon>Actinomycetes</taxon>
        <taxon>Propionibacteriales</taxon>
        <taxon>Nocardioidaceae</taxon>
        <taxon>Nocardioides</taxon>
    </lineage>
</organism>
<dbReference type="RefSeq" id="WP_134718234.1">
    <property type="nucleotide sequence ID" value="NZ_SDKM01000019.1"/>
</dbReference>
<evidence type="ECO:0000313" key="3">
    <source>
        <dbReference type="Proteomes" id="UP000295198"/>
    </source>
</evidence>
<dbReference type="AlphaFoldDB" id="A0A4Q4ZAQ8"/>
<protein>
    <submittedName>
        <fullName evidence="2">Uncharacterized protein</fullName>
    </submittedName>
</protein>
<evidence type="ECO:0000256" key="1">
    <source>
        <dbReference type="SAM" id="MobiDB-lite"/>
    </source>
</evidence>
<proteinExistence type="predicted"/>
<dbReference type="EMBL" id="SDKM01000019">
    <property type="protein sequence ID" value="RYP85050.1"/>
    <property type="molecule type" value="Genomic_DNA"/>
</dbReference>
<gene>
    <name evidence="2" type="ORF">EKO23_13770</name>
</gene>